<dbReference type="EMBL" id="CP016174">
    <property type="protein sequence ID" value="ANN20852.1"/>
    <property type="molecule type" value="Genomic_DNA"/>
</dbReference>
<dbReference type="RefSeq" id="WP_044855763.1">
    <property type="nucleotide sequence ID" value="NZ_CP016174.1"/>
</dbReference>
<dbReference type="Gene3D" id="3.40.430.10">
    <property type="entry name" value="Dihydrofolate Reductase, subunit A"/>
    <property type="match status" value="1"/>
</dbReference>
<evidence type="ECO:0000313" key="2">
    <source>
        <dbReference type="EMBL" id="ANN20852.1"/>
    </source>
</evidence>
<protein>
    <submittedName>
        <fullName evidence="2">Dihydrofolate reductase</fullName>
    </submittedName>
</protein>
<dbReference type="eggNOG" id="COG0262">
    <property type="taxonomic scope" value="Bacteria"/>
</dbReference>
<dbReference type="Pfam" id="PF01872">
    <property type="entry name" value="RibD_C"/>
    <property type="match status" value="1"/>
</dbReference>
<keyword evidence="3" id="KW-1185">Reference proteome</keyword>
<dbReference type="InterPro" id="IPR024072">
    <property type="entry name" value="DHFR-like_dom_sf"/>
</dbReference>
<dbReference type="SUPFAM" id="SSF53597">
    <property type="entry name" value="Dihydrofolate reductase-like"/>
    <property type="match status" value="1"/>
</dbReference>
<organism evidence="2 3">
    <name type="scientific">Amycolatopsis orientalis</name>
    <name type="common">Nocardia orientalis</name>
    <dbReference type="NCBI Taxonomy" id="31958"/>
    <lineage>
        <taxon>Bacteria</taxon>
        <taxon>Bacillati</taxon>
        <taxon>Actinomycetota</taxon>
        <taxon>Actinomycetes</taxon>
        <taxon>Pseudonocardiales</taxon>
        <taxon>Pseudonocardiaceae</taxon>
        <taxon>Amycolatopsis</taxon>
    </lineage>
</organism>
<gene>
    <name evidence="2" type="ORF">SD37_38190</name>
</gene>
<evidence type="ECO:0000259" key="1">
    <source>
        <dbReference type="Pfam" id="PF01872"/>
    </source>
</evidence>
<dbReference type="InterPro" id="IPR050765">
    <property type="entry name" value="Riboflavin_Biosynth_HTPR"/>
</dbReference>
<dbReference type="KEGG" id="aori:SD37_38190"/>
<dbReference type="STRING" id="31958.SD37_38190"/>
<dbReference type="AlphaFoldDB" id="A0A193C8P5"/>
<reference evidence="2 3" key="1">
    <citation type="journal article" date="2015" name="Genome Announc.">
        <title>Draft Genome Sequence of Norvancomycin-Producing Strain Amycolatopsis orientalis CPCC200066.</title>
        <authorList>
            <person name="Lei X."/>
            <person name="Yuan F."/>
            <person name="Shi Y."/>
            <person name="Li X."/>
            <person name="Wang L."/>
            <person name="Hong B."/>
        </authorList>
    </citation>
    <scope>NUCLEOTIDE SEQUENCE [LARGE SCALE GENOMIC DNA]</scope>
    <source>
        <strain evidence="2 3">B-37</strain>
    </source>
</reference>
<dbReference type="PANTHER" id="PTHR38011">
    <property type="entry name" value="DIHYDROFOLATE REDUCTASE FAMILY PROTEIN (AFU_ORTHOLOGUE AFUA_8G06820)"/>
    <property type="match status" value="1"/>
</dbReference>
<accession>A0A193C8P5</accession>
<dbReference type="InterPro" id="IPR002734">
    <property type="entry name" value="RibDG_C"/>
</dbReference>
<dbReference type="GO" id="GO:0008703">
    <property type="term" value="F:5-amino-6-(5-phosphoribosylamino)uracil reductase activity"/>
    <property type="evidence" value="ECO:0007669"/>
    <property type="project" value="InterPro"/>
</dbReference>
<dbReference type="GO" id="GO:0009231">
    <property type="term" value="P:riboflavin biosynthetic process"/>
    <property type="evidence" value="ECO:0007669"/>
    <property type="project" value="InterPro"/>
</dbReference>
<evidence type="ECO:0000313" key="3">
    <source>
        <dbReference type="Proteomes" id="UP000093695"/>
    </source>
</evidence>
<feature type="domain" description="Bacterial bifunctional deaminase-reductase C-terminal" evidence="1">
    <location>
        <begin position="3"/>
        <end position="181"/>
    </location>
</feature>
<sequence length="205" mass="22160">MRKLVVTENSTIDGVVELAGGWFSPGDTDPDVDRSDVLGALEQQRNAADALLLGRASFEDMRGYWPKRTDDTTGISAYLDSVNKYVVSSTLTEPAWENTTVLSGSLRTEIEALKAADGKDIVTTGSISLVRSLIAEGLVDEYRLFVYPVVAGKGRRLFDGATGVPKLRLVEERAFTSGIVLLRYRATAGWLPDRGFTGSGAPTAR</sequence>
<proteinExistence type="predicted"/>
<name>A0A193C8P5_AMYOR</name>
<dbReference type="PANTHER" id="PTHR38011:SF11">
    <property type="entry name" value="2,5-DIAMINO-6-RIBOSYLAMINO-4(3H)-PYRIMIDINONE 5'-PHOSPHATE REDUCTASE"/>
    <property type="match status" value="1"/>
</dbReference>
<dbReference type="Proteomes" id="UP000093695">
    <property type="component" value="Chromosome"/>
</dbReference>